<dbReference type="EMBL" id="KB291798">
    <property type="protein sequence ID" value="ELU18900.1"/>
    <property type="molecule type" value="Genomic_DNA"/>
</dbReference>
<reference evidence="2" key="3">
    <citation type="submission" date="2015-06" db="UniProtKB">
        <authorList>
            <consortium name="EnsemblMetazoa"/>
        </authorList>
    </citation>
    <scope>IDENTIFICATION</scope>
</reference>
<sequence length="117" mass="13291">MAAAAFASPKFCGEGNDNTEWSSFKTELDTYFVAADLNNESGARKNQLCKQLSLEVQSRDLKEKLWAEDSTLDQLIAKCQLHEQINATRDLIEVRSRDVNAFDRRTFKKKPDRGTFG</sequence>
<keyword evidence="3" id="KW-1185">Reference proteome</keyword>
<gene>
    <name evidence="1" type="ORF">CAPTEDRAFT_210378</name>
</gene>
<proteinExistence type="predicted"/>
<accession>N1PBB2</accession>
<name>N1PBB2_CAPTE</name>
<evidence type="ECO:0000313" key="2">
    <source>
        <dbReference type="EnsemblMetazoa" id="CapteP210378"/>
    </source>
</evidence>
<dbReference type="Proteomes" id="UP000014760">
    <property type="component" value="Unassembled WGS sequence"/>
</dbReference>
<dbReference type="HOGENOM" id="CLU_2087076_0_0_1"/>
<reference evidence="3" key="1">
    <citation type="submission" date="2012-12" db="EMBL/GenBank/DDBJ databases">
        <authorList>
            <person name="Hellsten U."/>
            <person name="Grimwood J."/>
            <person name="Chapman J.A."/>
            <person name="Shapiro H."/>
            <person name="Aerts A."/>
            <person name="Otillar R.P."/>
            <person name="Terry A.Y."/>
            <person name="Boore J.L."/>
            <person name="Simakov O."/>
            <person name="Marletaz F."/>
            <person name="Cho S.-J."/>
            <person name="Edsinger-Gonzales E."/>
            <person name="Havlak P."/>
            <person name="Kuo D.-H."/>
            <person name="Larsson T."/>
            <person name="Lv J."/>
            <person name="Arendt D."/>
            <person name="Savage R."/>
            <person name="Osoegawa K."/>
            <person name="de Jong P."/>
            <person name="Lindberg D.R."/>
            <person name="Seaver E.C."/>
            <person name="Weisblat D.A."/>
            <person name="Putnam N.H."/>
            <person name="Grigoriev I.V."/>
            <person name="Rokhsar D.S."/>
        </authorList>
    </citation>
    <scope>NUCLEOTIDE SEQUENCE</scope>
    <source>
        <strain evidence="3">I ESC-2004</strain>
    </source>
</reference>
<evidence type="ECO:0000313" key="1">
    <source>
        <dbReference type="EMBL" id="ELU18900.1"/>
    </source>
</evidence>
<dbReference type="EnsemblMetazoa" id="CapteT210378">
    <property type="protein sequence ID" value="CapteP210378"/>
    <property type="gene ID" value="CapteG210378"/>
</dbReference>
<organism evidence="1">
    <name type="scientific">Capitella teleta</name>
    <name type="common">Polychaete worm</name>
    <dbReference type="NCBI Taxonomy" id="283909"/>
    <lineage>
        <taxon>Eukaryota</taxon>
        <taxon>Metazoa</taxon>
        <taxon>Spiralia</taxon>
        <taxon>Lophotrochozoa</taxon>
        <taxon>Annelida</taxon>
        <taxon>Polychaeta</taxon>
        <taxon>Sedentaria</taxon>
        <taxon>Scolecida</taxon>
        <taxon>Capitellidae</taxon>
        <taxon>Capitella</taxon>
    </lineage>
</organism>
<protein>
    <submittedName>
        <fullName evidence="1 2">Uncharacterized protein</fullName>
    </submittedName>
</protein>
<dbReference type="EMBL" id="AMQN01000051">
    <property type="status" value="NOT_ANNOTATED_CDS"/>
    <property type="molecule type" value="Genomic_DNA"/>
</dbReference>
<dbReference type="AlphaFoldDB" id="N1PBB2"/>
<evidence type="ECO:0000313" key="3">
    <source>
        <dbReference type="Proteomes" id="UP000014760"/>
    </source>
</evidence>
<reference evidence="1 3" key="2">
    <citation type="journal article" date="2013" name="Nature">
        <title>Insights into bilaterian evolution from three spiralian genomes.</title>
        <authorList>
            <person name="Simakov O."/>
            <person name="Marletaz F."/>
            <person name="Cho S.J."/>
            <person name="Edsinger-Gonzales E."/>
            <person name="Havlak P."/>
            <person name="Hellsten U."/>
            <person name="Kuo D.H."/>
            <person name="Larsson T."/>
            <person name="Lv J."/>
            <person name="Arendt D."/>
            <person name="Savage R."/>
            <person name="Osoegawa K."/>
            <person name="de Jong P."/>
            <person name="Grimwood J."/>
            <person name="Chapman J.A."/>
            <person name="Shapiro H."/>
            <person name="Aerts A."/>
            <person name="Otillar R.P."/>
            <person name="Terry A.Y."/>
            <person name="Boore J.L."/>
            <person name="Grigoriev I.V."/>
            <person name="Lindberg D.R."/>
            <person name="Seaver E.C."/>
            <person name="Weisblat D.A."/>
            <person name="Putnam N.H."/>
            <person name="Rokhsar D.S."/>
        </authorList>
    </citation>
    <scope>NUCLEOTIDE SEQUENCE</scope>
    <source>
        <strain evidence="1 3">I ESC-2004</strain>
    </source>
</reference>